<dbReference type="InterPro" id="IPR003691">
    <property type="entry name" value="FluC"/>
</dbReference>
<feature type="binding site" evidence="10">
    <location>
        <position position="70"/>
    </location>
    <ligand>
        <name>Na(+)</name>
        <dbReference type="ChEBI" id="CHEBI:29101"/>
        <note>structural</note>
    </ligand>
</feature>
<keyword evidence="12" id="KW-1185">Reference proteome</keyword>
<evidence type="ECO:0000256" key="10">
    <source>
        <dbReference type="HAMAP-Rule" id="MF_00454"/>
    </source>
</evidence>
<evidence type="ECO:0000256" key="3">
    <source>
        <dbReference type="ARBA" id="ARBA00022692"/>
    </source>
</evidence>
<keyword evidence="10" id="KW-0915">Sodium</keyword>
<dbReference type="Pfam" id="PF02537">
    <property type="entry name" value="CRCB"/>
    <property type="match status" value="1"/>
</dbReference>
<keyword evidence="5 10" id="KW-0472">Membrane</keyword>
<comment type="subcellular location">
    <subcellularLocation>
        <location evidence="1 10">Cell membrane</location>
        <topology evidence="1 10">Multi-pass membrane protein</topology>
    </subcellularLocation>
</comment>
<evidence type="ECO:0000313" key="11">
    <source>
        <dbReference type="EMBL" id="ATE52968.1"/>
    </source>
</evidence>
<protein>
    <recommendedName>
        <fullName evidence="10">Fluoride-specific ion channel FluC</fullName>
    </recommendedName>
</protein>
<sequence>MTALLVLAGAAVGSALRFLVDRLLRSRWDTAFPWPTLAVNVAGSFTLGLLVGAQPWLWALLGTGFCGGLTTYSTFSLENTTLVERGRPWLALGYTALTLAAGLAAAGLGWALAR</sequence>
<keyword evidence="3 10" id="KW-0812">Transmembrane</keyword>
<evidence type="ECO:0000256" key="2">
    <source>
        <dbReference type="ARBA" id="ARBA00022475"/>
    </source>
</evidence>
<dbReference type="GO" id="GO:0062054">
    <property type="term" value="F:fluoride channel activity"/>
    <property type="evidence" value="ECO:0007669"/>
    <property type="project" value="UniProtKB-UniRule"/>
</dbReference>
<proteinExistence type="inferred from homology"/>
<keyword evidence="10" id="KW-0406">Ion transport</keyword>
<dbReference type="EMBL" id="CP023445">
    <property type="protein sequence ID" value="ATE52968.1"/>
    <property type="molecule type" value="Genomic_DNA"/>
</dbReference>
<keyword evidence="10" id="KW-0479">Metal-binding</keyword>
<feature type="transmembrane region" description="Helical" evidence="10">
    <location>
        <begin position="31"/>
        <end position="50"/>
    </location>
</feature>
<keyword evidence="2 10" id="KW-1003">Cell membrane</keyword>
<evidence type="ECO:0000256" key="1">
    <source>
        <dbReference type="ARBA" id="ARBA00004651"/>
    </source>
</evidence>
<gene>
    <name evidence="10" type="primary">fluC</name>
    <name evidence="10" type="synonym">crcB</name>
    <name evidence="11" type="ORF">CNX65_06480</name>
</gene>
<evidence type="ECO:0000256" key="6">
    <source>
        <dbReference type="ARBA" id="ARBA00023303"/>
    </source>
</evidence>
<comment type="activity regulation">
    <text evidence="10">Na(+) is not transported, but it plays an essential structural role and its presence is essential for fluoride channel function.</text>
</comment>
<accession>A0A290Z1T1</accession>
<name>A0A290Z1T1_9PSEU</name>
<dbReference type="RefSeq" id="WP_096491941.1">
    <property type="nucleotide sequence ID" value="NZ_CP023445.1"/>
</dbReference>
<evidence type="ECO:0000256" key="8">
    <source>
        <dbReference type="ARBA" id="ARBA00035585"/>
    </source>
</evidence>
<feature type="binding site" evidence="10">
    <location>
        <position position="67"/>
    </location>
    <ligand>
        <name>Na(+)</name>
        <dbReference type="ChEBI" id="CHEBI:29101"/>
        <note>structural</note>
    </ligand>
</feature>
<comment type="similarity">
    <text evidence="7 10">Belongs to the fluoride channel Fluc/FEX (TC 1.A.43) family.</text>
</comment>
<reference evidence="11" key="1">
    <citation type="submission" date="2017-09" db="EMBL/GenBank/DDBJ databases">
        <title>Complete Genome Sequence of ansamitocin-producing Bacterium Actinosynnema pretiosum X47.</title>
        <authorList>
            <person name="Cao G."/>
            <person name="Zong G."/>
            <person name="Zhong C."/>
            <person name="Fu J."/>
        </authorList>
    </citation>
    <scope>NUCLEOTIDE SEQUENCE [LARGE SCALE GENOMIC DNA]</scope>
    <source>
        <strain evidence="11">X47</strain>
    </source>
</reference>
<comment type="function">
    <text evidence="9 10">Fluoride-specific ion channel. Important for reducing fluoride concentration in the cell, thus reducing its toxicity.</text>
</comment>
<evidence type="ECO:0000313" key="12">
    <source>
        <dbReference type="Proteomes" id="UP000218505"/>
    </source>
</evidence>
<feature type="transmembrane region" description="Helical" evidence="10">
    <location>
        <begin position="89"/>
        <end position="113"/>
    </location>
</feature>
<evidence type="ECO:0000256" key="4">
    <source>
        <dbReference type="ARBA" id="ARBA00022989"/>
    </source>
</evidence>
<comment type="catalytic activity">
    <reaction evidence="8">
        <text>fluoride(in) = fluoride(out)</text>
        <dbReference type="Rhea" id="RHEA:76159"/>
        <dbReference type="ChEBI" id="CHEBI:17051"/>
    </reaction>
    <physiologicalReaction direction="left-to-right" evidence="8">
        <dbReference type="Rhea" id="RHEA:76160"/>
    </physiologicalReaction>
</comment>
<dbReference type="GO" id="GO:0140114">
    <property type="term" value="P:cellular detoxification of fluoride"/>
    <property type="evidence" value="ECO:0007669"/>
    <property type="project" value="UniProtKB-UniRule"/>
</dbReference>
<dbReference type="PANTHER" id="PTHR28259:SF1">
    <property type="entry name" value="FLUORIDE EXPORT PROTEIN 1-RELATED"/>
    <property type="match status" value="1"/>
</dbReference>
<keyword evidence="10" id="KW-0813">Transport</keyword>
<feature type="transmembrane region" description="Helical" evidence="10">
    <location>
        <begin position="57"/>
        <end position="77"/>
    </location>
</feature>
<dbReference type="Proteomes" id="UP000218505">
    <property type="component" value="Chromosome"/>
</dbReference>
<evidence type="ECO:0000256" key="9">
    <source>
        <dbReference type="ARBA" id="ARBA00049940"/>
    </source>
</evidence>
<keyword evidence="6 10" id="KW-0407">Ion channel</keyword>
<dbReference type="PANTHER" id="PTHR28259">
    <property type="entry name" value="FLUORIDE EXPORT PROTEIN 1-RELATED"/>
    <property type="match status" value="1"/>
</dbReference>
<dbReference type="KEGG" id="apre:CNX65_06480"/>
<dbReference type="GO" id="GO:0046872">
    <property type="term" value="F:metal ion binding"/>
    <property type="evidence" value="ECO:0007669"/>
    <property type="project" value="UniProtKB-KW"/>
</dbReference>
<dbReference type="GO" id="GO:0005886">
    <property type="term" value="C:plasma membrane"/>
    <property type="evidence" value="ECO:0007669"/>
    <property type="project" value="UniProtKB-SubCell"/>
</dbReference>
<evidence type="ECO:0000256" key="5">
    <source>
        <dbReference type="ARBA" id="ARBA00023136"/>
    </source>
</evidence>
<organism evidence="11 12">
    <name type="scientific">Actinosynnema pretiosum</name>
    <dbReference type="NCBI Taxonomy" id="42197"/>
    <lineage>
        <taxon>Bacteria</taxon>
        <taxon>Bacillati</taxon>
        <taxon>Actinomycetota</taxon>
        <taxon>Actinomycetes</taxon>
        <taxon>Pseudonocardiales</taxon>
        <taxon>Pseudonocardiaceae</taxon>
        <taxon>Actinosynnema</taxon>
    </lineage>
</organism>
<dbReference type="HAMAP" id="MF_00454">
    <property type="entry name" value="FluC"/>
    <property type="match status" value="1"/>
</dbReference>
<dbReference type="AlphaFoldDB" id="A0A290Z1T1"/>
<keyword evidence="4 10" id="KW-1133">Transmembrane helix</keyword>
<evidence type="ECO:0000256" key="7">
    <source>
        <dbReference type="ARBA" id="ARBA00035120"/>
    </source>
</evidence>